<dbReference type="Proteomes" id="UP000632454">
    <property type="component" value="Unassembled WGS sequence"/>
</dbReference>
<evidence type="ECO:0000313" key="4">
    <source>
        <dbReference type="EMBL" id="GGF42547.1"/>
    </source>
</evidence>
<dbReference type="InterPro" id="IPR057727">
    <property type="entry name" value="WCX_dom"/>
</dbReference>
<dbReference type="PANTHER" id="PTHR34580">
    <property type="match status" value="1"/>
</dbReference>
<dbReference type="InterPro" id="IPR043839">
    <property type="entry name" value="PafC_HTH"/>
</dbReference>
<evidence type="ECO:0000313" key="5">
    <source>
        <dbReference type="Proteomes" id="UP000632454"/>
    </source>
</evidence>
<dbReference type="InterPro" id="IPR051534">
    <property type="entry name" value="CBASS_pafABC_assoc_protein"/>
</dbReference>
<organism evidence="4 5">
    <name type="scientific">Williamsia phyllosphaerae</name>
    <dbReference type="NCBI Taxonomy" id="885042"/>
    <lineage>
        <taxon>Bacteria</taxon>
        <taxon>Bacillati</taxon>
        <taxon>Actinomycetota</taxon>
        <taxon>Actinomycetes</taxon>
        <taxon>Mycobacteriales</taxon>
        <taxon>Nocardiaceae</taxon>
        <taxon>Williamsia</taxon>
    </lineage>
</organism>
<evidence type="ECO:0000259" key="2">
    <source>
        <dbReference type="Pfam" id="PF19187"/>
    </source>
</evidence>
<dbReference type="InterPro" id="IPR028349">
    <property type="entry name" value="PafC-like"/>
</dbReference>
<protein>
    <recommendedName>
        <fullName evidence="6">Protein PafC</fullName>
    </recommendedName>
</protein>
<evidence type="ECO:0000259" key="3">
    <source>
        <dbReference type="Pfam" id="PF25583"/>
    </source>
</evidence>
<dbReference type="RefSeq" id="WP_188492724.1">
    <property type="nucleotide sequence ID" value="NZ_BMCS01000003.1"/>
</dbReference>
<feature type="domain" description="WYL" evidence="1">
    <location>
        <begin position="157"/>
        <end position="222"/>
    </location>
</feature>
<dbReference type="Pfam" id="PF13280">
    <property type="entry name" value="WYL"/>
    <property type="match status" value="1"/>
</dbReference>
<dbReference type="Pfam" id="PF25583">
    <property type="entry name" value="WCX"/>
    <property type="match status" value="1"/>
</dbReference>
<keyword evidence="5" id="KW-1185">Reference proteome</keyword>
<proteinExistence type="predicted"/>
<name>A0ABQ1V879_9NOCA</name>
<sequence length="336" mass="35840">MTGPAGSKAPASSGVPSRLSRLLAMVPYFLAHPGISAADAAADLGTTPAQVMTDLNQLWMCGLPGYSPGDLIDLAFTEESIEVTFSAGMDRPLRLTATEASVLLVALRALIDMQGLLDTAAAQRAIAKVEKAVGTSIAITDEPAPPEPADASAGPMSTVRDAVRLTRAVSIRYYSASRDAVSERVVDPVRIQVVDGASYLEGWCRESEGIRLFRLDRIDDARLLDEKAVVPASPDSGATLALFNADPQLPTAEIEIDPSLAWVMEYYLIDPVADPEHASPDPDAPIAATMTYGSPDWFTRFLLGFGGRIRLQNEPDVARDVADRARAALRAYGDDV</sequence>
<gene>
    <name evidence="4" type="ORF">GCM10007298_42820</name>
</gene>
<feature type="domain" description="PafC HTH" evidence="2">
    <location>
        <begin position="18"/>
        <end position="130"/>
    </location>
</feature>
<dbReference type="PROSITE" id="PS52050">
    <property type="entry name" value="WYL"/>
    <property type="match status" value="1"/>
</dbReference>
<evidence type="ECO:0000259" key="1">
    <source>
        <dbReference type="Pfam" id="PF13280"/>
    </source>
</evidence>
<accession>A0ABQ1V879</accession>
<dbReference type="Pfam" id="PF19187">
    <property type="entry name" value="HTH_PafC"/>
    <property type="match status" value="1"/>
</dbReference>
<evidence type="ECO:0008006" key="6">
    <source>
        <dbReference type="Google" id="ProtNLM"/>
    </source>
</evidence>
<dbReference type="EMBL" id="BMCS01000003">
    <property type="protein sequence ID" value="GGF42547.1"/>
    <property type="molecule type" value="Genomic_DNA"/>
</dbReference>
<comment type="caution">
    <text evidence="4">The sequence shown here is derived from an EMBL/GenBank/DDBJ whole genome shotgun (WGS) entry which is preliminary data.</text>
</comment>
<dbReference type="PANTHER" id="PTHR34580:SF1">
    <property type="entry name" value="PROTEIN PAFC"/>
    <property type="match status" value="1"/>
</dbReference>
<reference evidence="5" key="1">
    <citation type="journal article" date="2019" name="Int. J. Syst. Evol. Microbiol.">
        <title>The Global Catalogue of Microorganisms (GCM) 10K type strain sequencing project: providing services to taxonomists for standard genome sequencing and annotation.</title>
        <authorList>
            <consortium name="The Broad Institute Genomics Platform"/>
            <consortium name="The Broad Institute Genome Sequencing Center for Infectious Disease"/>
            <person name="Wu L."/>
            <person name="Ma J."/>
        </authorList>
    </citation>
    <scope>NUCLEOTIDE SEQUENCE [LARGE SCALE GENOMIC DNA]</scope>
    <source>
        <strain evidence="5">CCM 7855</strain>
    </source>
</reference>
<feature type="domain" description="WCX" evidence="3">
    <location>
        <begin position="251"/>
        <end position="329"/>
    </location>
</feature>
<dbReference type="InterPro" id="IPR026881">
    <property type="entry name" value="WYL_dom"/>
</dbReference>
<dbReference type="PIRSF" id="PIRSF016838">
    <property type="entry name" value="PafC"/>
    <property type="match status" value="1"/>
</dbReference>